<name>A0A382J804_9ZZZZ</name>
<gene>
    <name evidence="1" type="ORF">METZ01_LOCUS260301</name>
</gene>
<dbReference type="AlphaFoldDB" id="A0A382J804"/>
<protein>
    <submittedName>
        <fullName evidence="1">Uncharacterized protein</fullName>
    </submittedName>
</protein>
<dbReference type="EMBL" id="UINC01072068">
    <property type="protein sequence ID" value="SVC07447.1"/>
    <property type="molecule type" value="Genomic_DNA"/>
</dbReference>
<evidence type="ECO:0000313" key="1">
    <source>
        <dbReference type="EMBL" id="SVC07447.1"/>
    </source>
</evidence>
<proteinExistence type="predicted"/>
<reference evidence="1" key="1">
    <citation type="submission" date="2018-05" db="EMBL/GenBank/DDBJ databases">
        <authorList>
            <person name="Lanie J.A."/>
            <person name="Ng W.-L."/>
            <person name="Kazmierczak K.M."/>
            <person name="Andrzejewski T.M."/>
            <person name="Davidsen T.M."/>
            <person name="Wayne K.J."/>
            <person name="Tettelin H."/>
            <person name="Glass J.I."/>
            <person name="Rusch D."/>
            <person name="Podicherti R."/>
            <person name="Tsui H.-C.T."/>
            <person name="Winkler M.E."/>
        </authorList>
    </citation>
    <scope>NUCLEOTIDE SEQUENCE</scope>
</reference>
<sequence>MESIKKFPREVWRNNRPKMTFTLHPDIVKVVRKTAKEEGLSFSVVADEAFFAGFKAMGRI</sequence>
<accession>A0A382J804</accession>
<organism evidence="1">
    <name type="scientific">marine metagenome</name>
    <dbReference type="NCBI Taxonomy" id="408172"/>
    <lineage>
        <taxon>unclassified sequences</taxon>
        <taxon>metagenomes</taxon>
        <taxon>ecological metagenomes</taxon>
    </lineage>
</organism>